<dbReference type="InterPro" id="IPR029069">
    <property type="entry name" value="HotDog_dom_sf"/>
</dbReference>
<gene>
    <name evidence="2" type="ORF">DP107_12515</name>
</gene>
<dbReference type="RefSeq" id="WP_144262499.1">
    <property type="nucleotide sequence ID" value="NZ_QMDX01000008.1"/>
</dbReference>
<dbReference type="PANTHER" id="PTHR43664:SF1">
    <property type="entry name" value="BETA-METHYLMALYL-COA DEHYDRATASE"/>
    <property type="match status" value="1"/>
</dbReference>
<dbReference type="Gene3D" id="3.10.129.10">
    <property type="entry name" value="Hotdog Thioesterase"/>
    <property type="match status" value="1"/>
</dbReference>
<protein>
    <submittedName>
        <fullName evidence="2">Monoamine oxidase</fullName>
    </submittedName>
</protein>
<dbReference type="Proteomes" id="UP000319894">
    <property type="component" value="Unassembled WGS sequence"/>
</dbReference>
<dbReference type="OrthoDB" id="209979at2157"/>
<comment type="caution">
    <text evidence="2">The sequence shown here is derived from an EMBL/GenBank/DDBJ whole genome shotgun (WGS) entry which is preliminary data.</text>
</comment>
<organism evidence="2 3">
    <name type="scientific">Haloglomus irregulare</name>
    <dbReference type="NCBI Taxonomy" id="2234134"/>
    <lineage>
        <taxon>Archaea</taxon>
        <taxon>Methanobacteriati</taxon>
        <taxon>Methanobacteriota</taxon>
        <taxon>Stenosarchaea group</taxon>
        <taxon>Halobacteria</taxon>
        <taxon>Halobacteriales</taxon>
        <taxon>Natronomonadaceae</taxon>
        <taxon>Haloglomus</taxon>
    </lineage>
</organism>
<dbReference type="Pfam" id="PF01575">
    <property type="entry name" value="MaoC_dehydratas"/>
    <property type="match status" value="1"/>
</dbReference>
<feature type="domain" description="MaoC-like" evidence="1">
    <location>
        <begin position="16"/>
        <end position="135"/>
    </location>
</feature>
<sequence length="155" mass="16776">MSDSDDGEGYSIYENTVEGETDVTGGRTITEADIANFAGVSGDFNHLHMDAEAMEDSMFGERIAHGMLVFSAATGLLWQNRTPAERDAVVAFYGVDDLRFRGPVFAGDTIHVEAEVVEKRESDNPQATGTINYEVEVVKQDGSTAISCSMLSLVE</sequence>
<name>A0A554N7D5_9EURY</name>
<dbReference type="AlphaFoldDB" id="A0A554N7D5"/>
<proteinExistence type="predicted"/>
<evidence type="ECO:0000259" key="1">
    <source>
        <dbReference type="Pfam" id="PF01575"/>
    </source>
</evidence>
<evidence type="ECO:0000313" key="3">
    <source>
        <dbReference type="Proteomes" id="UP000319894"/>
    </source>
</evidence>
<dbReference type="InterPro" id="IPR002539">
    <property type="entry name" value="MaoC-like_dom"/>
</dbReference>
<dbReference type="SUPFAM" id="SSF54637">
    <property type="entry name" value="Thioesterase/thiol ester dehydrase-isomerase"/>
    <property type="match status" value="1"/>
</dbReference>
<reference evidence="2 3" key="1">
    <citation type="submission" date="2018-06" db="EMBL/GenBank/DDBJ databases">
        <title>Natronomonas sp. F16-60 a new haloarchaeon isolated from a solar saltern of Isla Cristina, Huelva, Spain.</title>
        <authorList>
            <person name="Duran-Viseras A."/>
            <person name="Sanchez-Porro C."/>
            <person name="Ventosa A."/>
        </authorList>
    </citation>
    <scope>NUCLEOTIDE SEQUENCE [LARGE SCALE GENOMIC DNA]</scope>
    <source>
        <strain evidence="2 3">F16-60</strain>
    </source>
</reference>
<dbReference type="EMBL" id="QMDX01000008">
    <property type="protein sequence ID" value="TSD13312.1"/>
    <property type="molecule type" value="Genomic_DNA"/>
</dbReference>
<dbReference type="InParanoid" id="A0A554N7D5"/>
<accession>A0A554N7D5</accession>
<dbReference type="PANTHER" id="PTHR43664">
    <property type="entry name" value="MONOAMINE OXIDASE-RELATED"/>
    <property type="match status" value="1"/>
</dbReference>
<dbReference type="InterPro" id="IPR052342">
    <property type="entry name" value="MCH/BMMD"/>
</dbReference>
<keyword evidence="3" id="KW-1185">Reference proteome</keyword>
<evidence type="ECO:0000313" key="2">
    <source>
        <dbReference type="EMBL" id="TSD13312.1"/>
    </source>
</evidence>